<proteinExistence type="predicted"/>
<dbReference type="RefSeq" id="WP_380737987.1">
    <property type="nucleotide sequence ID" value="NZ_JBHTJP010000032.1"/>
</dbReference>
<evidence type="ECO:0000313" key="1">
    <source>
        <dbReference type="EMBL" id="MFD0976555.1"/>
    </source>
</evidence>
<comment type="caution">
    <text evidence="1">The sequence shown here is derived from an EMBL/GenBank/DDBJ whole genome shotgun (WGS) entry which is preliminary data.</text>
</comment>
<gene>
    <name evidence="1" type="ORF">ACFQ1G_07110</name>
</gene>
<evidence type="ECO:0000313" key="2">
    <source>
        <dbReference type="Proteomes" id="UP001597100"/>
    </source>
</evidence>
<sequence length="84" mass="10058">MEQIYEAVLLHARNNKETDKVELTIFLNEKTDMKITVGGLAINTIIRQAYNHYMKKKEFENAYLILDTYQPEVYIWKVVNRYID</sequence>
<keyword evidence="2" id="KW-1185">Reference proteome</keyword>
<reference evidence="2" key="1">
    <citation type="journal article" date="2019" name="Int. J. Syst. Evol. Microbiol.">
        <title>The Global Catalogue of Microorganisms (GCM) 10K type strain sequencing project: providing services to taxonomists for standard genome sequencing and annotation.</title>
        <authorList>
            <consortium name="The Broad Institute Genomics Platform"/>
            <consortium name="The Broad Institute Genome Sequencing Center for Infectious Disease"/>
            <person name="Wu L."/>
            <person name="Ma J."/>
        </authorList>
    </citation>
    <scope>NUCLEOTIDE SEQUENCE [LARGE SCALE GENOMIC DNA]</scope>
    <source>
        <strain evidence="2">CCUG 60898</strain>
    </source>
</reference>
<accession>A0ABW3IFF2</accession>
<protein>
    <submittedName>
        <fullName evidence="1">Uncharacterized protein</fullName>
    </submittedName>
</protein>
<name>A0ABW3IFF2_9FLAO</name>
<dbReference type="Proteomes" id="UP001597100">
    <property type="component" value="Unassembled WGS sequence"/>
</dbReference>
<organism evidence="1 2">
    <name type="scientific">Salinimicrobium gaetbulicola</name>
    <dbReference type="NCBI Taxonomy" id="999702"/>
    <lineage>
        <taxon>Bacteria</taxon>
        <taxon>Pseudomonadati</taxon>
        <taxon>Bacteroidota</taxon>
        <taxon>Flavobacteriia</taxon>
        <taxon>Flavobacteriales</taxon>
        <taxon>Flavobacteriaceae</taxon>
        <taxon>Salinimicrobium</taxon>
    </lineage>
</organism>
<dbReference type="EMBL" id="JBHTJP010000032">
    <property type="protein sequence ID" value="MFD0976555.1"/>
    <property type="molecule type" value="Genomic_DNA"/>
</dbReference>